<dbReference type="InterPro" id="IPR020471">
    <property type="entry name" value="AKR"/>
</dbReference>
<protein>
    <submittedName>
        <fullName evidence="3">Predicted oxidoreductase</fullName>
    </submittedName>
</protein>
<dbReference type="SUPFAM" id="SSF51430">
    <property type="entry name" value="NAD(P)-linked oxidoreductase"/>
    <property type="match status" value="1"/>
</dbReference>
<keyword evidence="4" id="KW-1185">Reference proteome</keyword>
<dbReference type="InterPro" id="IPR050523">
    <property type="entry name" value="AKR_Detox_Biosynth"/>
</dbReference>
<dbReference type="PRINTS" id="PR00069">
    <property type="entry name" value="ALDKETRDTASE"/>
</dbReference>
<dbReference type="GO" id="GO:0016491">
    <property type="term" value="F:oxidoreductase activity"/>
    <property type="evidence" value="ECO:0007669"/>
    <property type="project" value="UniProtKB-KW"/>
</dbReference>
<dbReference type="InterPro" id="IPR036812">
    <property type="entry name" value="NAD(P)_OxRdtase_dom_sf"/>
</dbReference>
<name>A0A1M5UWH2_9RHOB</name>
<evidence type="ECO:0000259" key="2">
    <source>
        <dbReference type="Pfam" id="PF00248"/>
    </source>
</evidence>
<proteinExistence type="predicted"/>
<reference evidence="4" key="1">
    <citation type="submission" date="2016-11" db="EMBL/GenBank/DDBJ databases">
        <authorList>
            <person name="Varghese N."/>
            <person name="Submissions S."/>
        </authorList>
    </citation>
    <scope>NUCLEOTIDE SEQUENCE [LARGE SCALE GENOMIC DNA]</scope>
    <source>
        <strain evidence="4">DSM 28223</strain>
    </source>
</reference>
<feature type="domain" description="NADP-dependent oxidoreductase" evidence="2">
    <location>
        <begin position="34"/>
        <end position="315"/>
    </location>
</feature>
<dbReference type="Proteomes" id="UP000184211">
    <property type="component" value="Unassembled WGS sequence"/>
</dbReference>
<dbReference type="Gene3D" id="3.20.20.100">
    <property type="entry name" value="NADP-dependent oxidoreductase domain"/>
    <property type="match status" value="1"/>
</dbReference>
<evidence type="ECO:0000313" key="4">
    <source>
        <dbReference type="Proteomes" id="UP000184211"/>
    </source>
</evidence>
<dbReference type="InterPro" id="IPR023210">
    <property type="entry name" value="NADP_OxRdtase_dom"/>
</dbReference>
<accession>A0A1M5UWH2</accession>
<dbReference type="AlphaFoldDB" id="A0A1M5UWH2"/>
<dbReference type="PANTHER" id="PTHR43364">
    <property type="entry name" value="NADH-SPECIFIC METHYLGLYOXAL REDUCTASE-RELATED"/>
    <property type="match status" value="1"/>
</dbReference>
<keyword evidence="1" id="KW-0560">Oxidoreductase</keyword>
<dbReference type="EMBL" id="FQWM01000007">
    <property type="protein sequence ID" value="SHH67073.1"/>
    <property type="molecule type" value="Genomic_DNA"/>
</dbReference>
<dbReference type="STRING" id="870908.SAMN04488044_2974"/>
<gene>
    <name evidence="3" type="ORF">SAMN04488044_2974</name>
</gene>
<evidence type="ECO:0000256" key="1">
    <source>
        <dbReference type="ARBA" id="ARBA00023002"/>
    </source>
</evidence>
<sequence length="329" mass="35449">MPSNVQTYGDIKTRDAPMTRQITAPDGTPISPFAFGTMQFGGRADADESRAMFDASVAAGINHFDTAYVYTDGASETLLGAFAAPIRDQLIIATKAAYVGGSGRANILSAFDTSRQRLGMDSVDILYLHRYDPNTPLEETYDTLAELKQQGKIRHIGVSNHAAWQVMKSVAVAAERDLTIDIIQPMYNLVKRQAEVELLPMAQDQGMAVAPYSPLGGGLLTGKYATESGAGRLTEDTRYRARYGQDWMWQTARDLTSLADKHGIDPATLAVAWAAAHPGVTCPILSARSVAQLQASLDAINYDLSEELHAAITALSPTPAPATDRLEEG</sequence>
<organism evidence="3 4">
    <name type="scientific">Cognatishimia maritima</name>
    <dbReference type="NCBI Taxonomy" id="870908"/>
    <lineage>
        <taxon>Bacteria</taxon>
        <taxon>Pseudomonadati</taxon>
        <taxon>Pseudomonadota</taxon>
        <taxon>Alphaproteobacteria</taxon>
        <taxon>Rhodobacterales</taxon>
        <taxon>Paracoccaceae</taxon>
        <taxon>Cognatishimia</taxon>
    </lineage>
</organism>
<dbReference type="GO" id="GO:0005829">
    <property type="term" value="C:cytosol"/>
    <property type="evidence" value="ECO:0007669"/>
    <property type="project" value="TreeGrafter"/>
</dbReference>
<dbReference type="Pfam" id="PF00248">
    <property type="entry name" value="Aldo_ket_red"/>
    <property type="match status" value="1"/>
</dbReference>
<evidence type="ECO:0000313" key="3">
    <source>
        <dbReference type="EMBL" id="SHH67073.1"/>
    </source>
</evidence>
<dbReference type="PANTHER" id="PTHR43364:SF4">
    <property type="entry name" value="NAD(P)-LINKED OXIDOREDUCTASE SUPERFAMILY PROTEIN"/>
    <property type="match status" value="1"/>
</dbReference>